<dbReference type="eggNOG" id="COG0739">
    <property type="taxonomic scope" value="Bacteria"/>
</dbReference>
<keyword evidence="3" id="KW-0472">Membrane</keyword>
<dbReference type="PANTHER" id="PTHR21666">
    <property type="entry name" value="PEPTIDASE-RELATED"/>
    <property type="match status" value="1"/>
</dbReference>
<dbReference type="STRING" id="865938.Weevi_1751"/>
<evidence type="ECO:0000313" key="6">
    <source>
        <dbReference type="Proteomes" id="UP000008641"/>
    </source>
</evidence>
<reference evidence="5 6" key="1">
    <citation type="journal article" date="2011" name="Stand. Genomic Sci.">
        <title>Complete genome sequence of Weeksella virosa type strain (9751).</title>
        <authorList>
            <person name="Lang E."/>
            <person name="Teshima H."/>
            <person name="Lucas S."/>
            <person name="Lapidus A."/>
            <person name="Hammon N."/>
            <person name="Deshpande S."/>
            <person name="Nolan M."/>
            <person name="Cheng J.F."/>
            <person name="Pitluck S."/>
            <person name="Liolios K."/>
            <person name="Pagani I."/>
            <person name="Mikhailova N."/>
            <person name="Ivanova N."/>
            <person name="Mavromatis K."/>
            <person name="Pati A."/>
            <person name="Tapia R."/>
            <person name="Han C."/>
            <person name="Goodwin L."/>
            <person name="Chen A."/>
            <person name="Palaniappan K."/>
            <person name="Land M."/>
            <person name="Hauser L."/>
            <person name="Chang Y.J."/>
            <person name="Jeffries C.D."/>
            <person name="Brambilla E.M."/>
            <person name="Kopitz M."/>
            <person name="Rohde M."/>
            <person name="Goker M."/>
            <person name="Tindall B.J."/>
            <person name="Detter J.C."/>
            <person name="Woyke T."/>
            <person name="Bristow J."/>
            <person name="Eisen J.A."/>
            <person name="Markowitz V."/>
            <person name="Hugenholtz P."/>
            <person name="Klenk H.P."/>
            <person name="Kyrpides N.C."/>
        </authorList>
    </citation>
    <scope>NUCLEOTIDE SEQUENCE [LARGE SCALE GENOMIC DNA]</scope>
    <source>
        <strain evidence="6">ATCC 43766 / DSM 16922 / JCM 21250 / NBRC 16016 / NCTC 11634 / CL345/78</strain>
    </source>
</reference>
<protein>
    <submittedName>
        <fullName evidence="5">Peptidase M23</fullName>
    </submittedName>
</protein>
<dbReference type="InterPro" id="IPR050570">
    <property type="entry name" value="Cell_wall_metabolism_enzyme"/>
</dbReference>
<dbReference type="PANTHER" id="PTHR21666:SF289">
    <property type="entry name" value="L-ALA--D-GLU ENDOPEPTIDASE"/>
    <property type="match status" value="1"/>
</dbReference>
<dbReference type="InterPro" id="IPR011055">
    <property type="entry name" value="Dup_hybrid_motif"/>
</dbReference>
<dbReference type="Gene3D" id="2.70.70.10">
    <property type="entry name" value="Glucose Permease (Domain IIA)"/>
    <property type="match status" value="1"/>
</dbReference>
<organism evidence="5 6">
    <name type="scientific">Weeksella virosa (strain ATCC 43766 / DSM 16922 / JCM 21250 / CCUG 30538 / CDC 9751 / IAM 14551 / NBRC 16016 / NCTC 11634 / CL345/78)</name>
    <dbReference type="NCBI Taxonomy" id="865938"/>
    <lineage>
        <taxon>Bacteria</taxon>
        <taxon>Pseudomonadati</taxon>
        <taxon>Bacteroidota</taxon>
        <taxon>Flavobacteriia</taxon>
        <taxon>Flavobacteriales</taxon>
        <taxon>Weeksellaceae</taxon>
        <taxon>Weeksella</taxon>
    </lineage>
</organism>
<sequence length="260" mass="29922">MTDKQKYTTNVTHYKSTTIANKSPRIIRRFYWSLVLLLLGLLFSLYYNFTYLQKIHSKNALLDQQDSIINNQNKKIKSIEKTVKNLELYNRDLLAQKTYYSNIQPFKQTPILPIILDIKKENENISAENIKKKPIFISPLDGYISNTYNADEKHLALDLVSRTGDLVKAIADGYVIFTDWTPETGFVIVVDHTNDFLSIYKHNLDVYKKIGDKVTQGETISSVGNTGEFTTGPHLHLEIWHNGKAVNPELYINFKKSTNT</sequence>
<dbReference type="Proteomes" id="UP000008641">
    <property type="component" value="Chromosome"/>
</dbReference>
<dbReference type="EMBL" id="CP002455">
    <property type="protein sequence ID" value="ADX68442.1"/>
    <property type="molecule type" value="Genomic_DNA"/>
</dbReference>
<dbReference type="AlphaFoldDB" id="F0P082"/>
<dbReference type="InterPro" id="IPR016047">
    <property type="entry name" value="M23ase_b-sheet_dom"/>
</dbReference>
<evidence type="ECO:0000313" key="5">
    <source>
        <dbReference type="EMBL" id="ADX68442.1"/>
    </source>
</evidence>
<gene>
    <name evidence="5" type="ordered locus">Weevi_1751</name>
</gene>
<keyword evidence="3" id="KW-0812">Transmembrane</keyword>
<evidence type="ECO:0000256" key="2">
    <source>
        <dbReference type="SAM" id="Coils"/>
    </source>
</evidence>
<dbReference type="KEGG" id="wvi:Weevi_1751"/>
<dbReference type="RefSeq" id="WP_013598831.1">
    <property type="nucleotide sequence ID" value="NC_015144.1"/>
</dbReference>
<evidence type="ECO:0000259" key="4">
    <source>
        <dbReference type="Pfam" id="PF01551"/>
    </source>
</evidence>
<dbReference type="OrthoDB" id="9814377at2"/>
<reference evidence="6" key="2">
    <citation type="journal article" date="2011" name="Stand. Genomic Sci.">
        <title>Complete genome sequence of Weeksella virosa type strain (9751T).</title>
        <authorList>
            <person name="Lang E."/>
            <person name="Teshima H."/>
            <person name="Lucas S."/>
            <person name="Lapidus A."/>
            <person name="Hammon N."/>
            <person name="Deshpande S."/>
            <person name="Nolan M."/>
            <person name="Cheng J."/>
            <person name="Pitluck S."/>
            <person name="Liolios K."/>
            <person name="Pagani I."/>
            <person name="Mikhailova N."/>
            <person name="Ivanova N."/>
            <person name="Mavromatis K."/>
            <person name="Pati A."/>
            <person name="Tapia R."/>
            <person name="Han C."/>
            <person name="Goodwin L."/>
            <person name="Chen A."/>
            <person name="Palaniappan K."/>
            <person name="Land M."/>
            <person name="Hauser L."/>
            <person name="Chang Y."/>
            <person name="Jeffries C."/>
            <person name="Brambilla E."/>
            <person name="Kopitz M."/>
            <person name="Rohde M."/>
            <person name="Goker M."/>
            <person name="Tindall B."/>
            <person name="Detter J."/>
            <person name="Woyke T."/>
            <person name="Bristow J."/>
            <person name="Eisen J."/>
            <person name="Markowitz V."/>
            <person name="Hugenholtz P."/>
            <person name="Klenk H."/>
            <person name="Kyrpides N."/>
        </authorList>
    </citation>
    <scope>NUCLEOTIDE SEQUENCE [LARGE SCALE GENOMIC DNA]</scope>
    <source>
        <strain evidence="6">ATCC 43766 / DSM 16922 / JCM 21250 / NBRC 16016 / NCTC 11634 / CL345/78</strain>
    </source>
</reference>
<keyword evidence="1" id="KW-0732">Signal</keyword>
<feature type="transmembrane region" description="Helical" evidence="3">
    <location>
        <begin position="30"/>
        <end position="49"/>
    </location>
</feature>
<dbReference type="SUPFAM" id="SSF51261">
    <property type="entry name" value="Duplicated hybrid motif"/>
    <property type="match status" value="1"/>
</dbReference>
<accession>F0P082</accession>
<dbReference type="GO" id="GO:0004222">
    <property type="term" value="F:metalloendopeptidase activity"/>
    <property type="evidence" value="ECO:0007669"/>
    <property type="project" value="TreeGrafter"/>
</dbReference>
<proteinExistence type="predicted"/>
<keyword evidence="3" id="KW-1133">Transmembrane helix</keyword>
<keyword evidence="2" id="KW-0175">Coiled coil</keyword>
<dbReference type="Pfam" id="PF01551">
    <property type="entry name" value="Peptidase_M23"/>
    <property type="match status" value="1"/>
</dbReference>
<dbReference type="CDD" id="cd12797">
    <property type="entry name" value="M23_peptidase"/>
    <property type="match status" value="1"/>
</dbReference>
<evidence type="ECO:0000256" key="1">
    <source>
        <dbReference type="ARBA" id="ARBA00022729"/>
    </source>
</evidence>
<name>F0P082_WEEVC</name>
<feature type="coiled-coil region" evidence="2">
    <location>
        <begin position="69"/>
        <end position="96"/>
    </location>
</feature>
<dbReference type="HOGENOM" id="CLU_1069386_0_0_10"/>
<evidence type="ECO:0000256" key="3">
    <source>
        <dbReference type="SAM" id="Phobius"/>
    </source>
</evidence>
<feature type="domain" description="M23ase beta-sheet core" evidence="4">
    <location>
        <begin position="153"/>
        <end position="248"/>
    </location>
</feature>
<keyword evidence="6" id="KW-1185">Reference proteome</keyword>